<evidence type="ECO:0000313" key="2">
    <source>
        <dbReference type="Proteomes" id="UP001165064"/>
    </source>
</evidence>
<keyword evidence="2" id="KW-1185">Reference proteome</keyword>
<dbReference type="Proteomes" id="UP001165064">
    <property type="component" value="Unassembled WGS sequence"/>
</dbReference>
<protein>
    <submittedName>
        <fullName evidence="1">Unnamed protein product</fullName>
    </submittedName>
</protein>
<gene>
    <name evidence="1" type="ORF">Amon02_000118700</name>
</gene>
<name>A0ACB5SU43_AMBMO</name>
<dbReference type="EMBL" id="BSXS01000542">
    <property type="protein sequence ID" value="GME72918.1"/>
    <property type="molecule type" value="Genomic_DNA"/>
</dbReference>
<reference evidence="1" key="1">
    <citation type="submission" date="2023-04" db="EMBL/GenBank/DDBJ databases">
        <title>Ambrosiozyma monospora NBRC 10751.</title>
        <authorList>
            <person name="Ichikawa N."/>
            <person name="Sato H."/>
            <person name="Tonouchi N."/>
        </authorList>
    </citation>
    <scope>NUCLEOTIDE SEQUENCE</scope>
    <source>
        <strain evidence="1">NBRC 10751</strain>
    </source>
</reference>
<proteinExistence type="predicted"/>
<sequence>MSQLTYTEKIFGTLQKVLSELDIESYKSLLISHATDVRKGLGANEQESSSKSFHQFQKFLLLLFDKSIGGTGDTTAVQLQEVLLANLKIFLDFQVYTTITSKIFPSVCTVFSTTTSLKVKNLTIQSFILMINGMSDKNLDNYILVEKLLPLIQNTSPSNFKNSKLLLNTIKLYECLFRKLSKGASTISVNKQEVNTSDLITESIFFQLWKMSRYISSKSDLDSVFTTLTDIEQYLKKEITKHVQQTERENMNSRPSPRIERSPNISAVDKSHTSFPSTNSNSNKNNSDSETKGWGDDDFGDFADFETSNSSTTQKQQDQYQQQQRRSSHSPVSQRMQLKKQTAKQKLSFGATSTSSNNVSHNITNQLSMNSQLQQQRPGSDSPNNTYSVMQPMNAHRVSGSPSSGPGVSNNTSNSNNTGIDWSKANTTTKPSWETSTNTSPANNGGVSSWEVMTPTNTTSSTMTSNNSNISGTGSYGLFEPIKPTRKLNSSTNNGGISYNNHGVMSATKKTSSTATGAGNGSSSKLGTPDFFDSLI</sequence>
<comment type="caution">
    <text evidence="1">The sequence shown here is derived from an EMBL/GenBank/DDBJ whole genome shotgun (WGS) entry which is preliminary data.</text>
</comment>
<evidence type="ECO:0000313" key="1">
    <source>
        <dbReference type="EMBL" id="GME72918.1"/>
    </source>
</evidence>
<accession>A0ACB5SU43</accession>
<organism evidence="1 2">
    <name type="scientific">Ambrosiozyma monospora</name>
    <name type="common">Yeast</name>
    <name type="synonym">Endomycopsis monosporus</name>
    <dbReference type="NCBI Taxonomy" id="43982"/>
    <lineage>
        <taxon>Eukaryota</taxon>
        <taxon>Fungi</taxon>
        <taxon>Dikarya</taxon>
        <taxon>Ascomycota</taxon>
        <taxon>Saccharomycotina</taxon>
        <taxon>Pichiomycetes</taxon>
        <taxon>Pichiales</taxon>
        <taxon>Pichiaceae</taxon>
        <taxon>Ambrosiozyma</taxon>
    </lineage>
</organism>